<feature type="compositionally biased region" description="Polar residues" evidence="1">
    <location>
        <begin position="896"/>
        <end position="914"/>
    </location>
</feature>
<evidence type="ECO:0000256" key="1">
    <source>
        <dbReference type="SAM" id="MobiDB-lite"/>
    </source>
</evidence>
<dbReference type="InterPro" id="IPR051177">
    <property type="entry name" value="CIK-Related_Protein"/>
</dbReference>
<dbReference type="SUPFAM" id="SSF48371">
    <property type="entry name" value="ARM repeat"/>
    <property type="match status" value="1"/>
</dbReference>
<dbReference type="InterPro" id="IPR016024">
    <property type="entry name" value="ARM-type_fold"/>
</dbReference>
<feature type="compositionally biased region" description="Polar residues" evidence="1">
    <location>
        <begin position="751"/>
        <end position="781"/>
    </location>
</feature>
<dbReference type="GO" id="GO:0004672">
    <property type="term" value="F:protein kinase activity"/>
    <property type="evidence" value="ECO:0007669"/>
    <property type="project" value="InterPro"/>
</dbReference>
<sequence length="926" mass="98654">MFSTAFKALSSNISANYTLAPHPSSQAGPWDVFDATRKSTGKPASVFVFDRKKLDPSRGSSGAAALGGRGGTASLKRANDEVLDRLKQEASSLARLRHPSILELAEPVEETRSGGLMFATEPVTASLGALLLDKDTQERGDGRKSRFVVEDESSKRRDWELDELEIQKGLLQLGKGLEFLHESAGLVHANLTPEAIMINAKGDWKISGLAFCGPHSASTAATSLIPINLHEALMSDPRLPRNVQMNLDYTSPDFVMDNSLTPAADLFSLGLLILALYNSPHVSPISVGGSQSSYKRIFSAASTIPTRQNNFLIPAGSKYPLPTTLANDLLPSLITRRAAQRLNATAFQQAPYFDNLLVSTLRFLDDLPAKSSIEKTQFLRGLPQIVPQFPSHVLERKLLPALLEEMKDRELLPLVLSCVFKVVEGVSSDEAAKSSFSTVVVPRLREIFLPPSGNASTTKAGATSDRDTSKDPALIILLAHTSLICSRCTGAVFSADILPIILLALESPTHAVIDAALRSLNPVLAVLDYSTMRNKLFPATAHVFAKTSSLSIKICALESLGTLCGGPPIGSKAIGRLEMDDDDDGDDGLTGLASPTQKSPTSSAILDKHTIQEKLVPLLKGIKTKEPAVMMAALRVFRQVGGIADAEFLATDVLPTLWSMALGPLLDLQQFQSFMQLIKRLGKKIEGEQIRKLKSLGSEAGASIGLRNKPTVGNAGSGSGLNAMVGGEEVDFASLVSGRKPGLPAEDLMNDWSSTPSTIAQKATSSAPSSQLAWQSQPTLRSSMSLSSASNTRTVTPDQSLSSFAAMTPQSQFSQPLQPSTRAASGGTIPTSYVNTRPGVDVHQPTSSLGLANGTSIDWSSAASKKSHYTTSSNQNQMSPATNGFGLPPPPMSPPALQSWSKPQTQIPKLSSNQGGSGLDKYESLI</sequence>
<dbReference type="Gene3D" id="1.25.10.10">
    <property type="entry name" value="Leucine-rich Repeat Variant"/>
    <property type="match status" value="1"/>
</dbReference>
<feature type="region of interest" description="Disordered" evidence="1">
    <location>
        <begin position="746"/>
        <end position="848"/>
    </location>
</feature>
<evidence type="ECO:0000313" key="4">
    <source>
        <dbReference type="Proteomes" id="UP001303373"/>
    </source>
</evidence>
<feature type="compositionally biased region" description="Low complexity" evidence="1">
    <location>
        <begin position="809"/>
        <end position="820"/>
    </location>
</feature>
<reference evidence="3 4" key="1">
    <citation type="submission" date="2023-11" db="EMBL/GenBank/DDBJ databases">
        <title>An acidophilic fungus is an integral part of prey digestion in a carnivorous sundew plant.</title>
        <authorList>
            <person name="Tsai I.J."/>
        </authorList>
    </citation>
    <scope>NUCLEOTIDE SEQUENCE [LARGE SCALE GENOMIC DNA]</scope>
    <source>
        <strain evidence="3">169a</strain>
    </source>
</reference>
<proteinExistence type="predicted"/>
<dbReference type="SUPFAM" id="SSF56112">
    <property type="entry name" value="Protein kinase-like (PK-like)"/>
    <property type="match status" value="1"/>
</dbReference>
<dbReference type="PANTHER" id="PTHR12984">
    <property type="entry name" value="SCY1-RELATED S/T PROTEIN KINASE-LIKE"/>
    <property type="match status" value="1"/>
</dbReference>
<dbReference type="Gene3D" id="1.10.510.10">
    <property type="entry name" value="Transferase(Phosphotransferase) domain 1"/>
    <property type="match status" value="1"/>
</dbReference>
<feature type="domain" description="Protein kinase" evidence="2">
    <location>
        <begin position="1"/>
        <end position="353"/>
    </location>
</feature>
<dbReference type="InterPro" id="IPR000719">
    <property type="entry name" value="Prot_kinase_dom"/>
</dbReference>
<organism evidence="3 4">
    <name type="scientific">Acrodontium crateriforme</name>
    <dbReference type="NCBI Taxonomy" id="150365"/>
    <lineage>
        <taxon>Eukaryota</taxon>
        <taxon>Fungi</taxon>
        <taxon>Dikarya</taxon>
        <taxon>Ascomycota</taxon>
        <taxon>Pezizomycotina</taxon>
        <taxon>Dothideomycetes</taxon>
        <taxon>Dothideomycetidae</taxon>
        <taxon>Mycosphaerellales</taxon>
        <taxon>Teratosphaeriaceae</taxon>
        <taxon>Acrodontium</taxon>
    </lineage>
</organism>
<dbReference type="PANTHER" id="PTHR12984:SF6">
    <property type="entry name" value="SCY1-LIKE PROTEIN 2"/>
    <property type="match status" value="1"/>
</dbReference>
<accession>A0AAQ3M1A0</accession>
<dbReference type="PROSITE" id="PS50011">
    <property type="entry name" value="PROTEIN_KINASE_DOM"/>
    <property type="match status" value="1"/>
</dbReference>
<dbReference type="InterPro" id="IPR011989">
    <property type="entry name" value="ARM-like"/>
</dbReference>
<feature type="region of interest" description="Disordered" evidence="1">
    <location>
        <begin position="867"/>
        <end position="926"/>
    </location>
</feature>
<protein>
    <recommendedName>
        <fullName evidence="2">Protein kinase domain-containing protein</fullName>
    </recommendedName>
</protein>
<dbReference type="Proteomes" id="UP001303373">
    <property type="component" value="Chromosome 3"/>
</dbReference>
<name>A0AAQ3M1A0_9PEZI</name>
<dbReference type="SMART" id="SM00220">
    <property type="entry name" value="S_TKc"/>
    <property type="match status" value="1"/>
</dbReference>
<gene>
    <name evidence="3" type="ORF">R9X50_00249800</name>
</gene>
<feature type="compositionally biased region" description="Polar residues" evidence="1">
    <location>
        <begin position="867"/>
        <end position="882"/>
    </location>
</feature>
<keyword evidence="4" id="KW-1185">Reference proteome</keyword>
<dbReference type="Pfam" id="PF00069">
    <property type="entry name" value="Pkinase"/>
    <property type="match status" value="1"/>
</dbReference>
<evidence type="ECO:0000313" key="3">
    <source>
        <dbReference type="EMBL" id="WPG99679.1"/>
    </source>
</evidence>
<dbReference type="EMBL" id="CP138582">
    <property type="protein sequence ID" value="WPG99679.1"/>
    <property type="molecule type" value="Genomic_DNA"/>
</dbReference>
<dbReference type="AlphaFoldDB" id="A0AAQ3M1A0"/>
<evidence type="ECO:0000259" key="2">
    <source>
        <dbReference type="PROSITE" id="PS50011"/>
    </source>
</evidence>
<feature type="compositionally biased region" description="Polar residues" evidence="1">
    <location>
        <begin position="791"/>
        <end position="805"/>
    </location>
</feature>
<dbReference type="CDD" id="cd14011">
    <property type="entry name" value="PK_SCY1_like"/>
    <property type="match status" value="1"/>
</dbReference>
<dbReference type="GO" id="GO:0005524">
    <property type="term" value="F:ATP binding"/>
    <property type="evidence" value="ECO:0007669"/>
    <property type="project" value="InterPro"/>
</dbReference>
<dbReference type="InterPro" id="IPR011009">
    <property type="entry name" value="Kinase-like_dom_sf"/>
</dbReference>
<dbReference type="Gene3D" id="3.30.200.20">
    <property type="entry name" value="Phosphorylase Kinase, domain 1"/>
    <property type="match status" value="1"/>
</dbReference>